<dbReference type="Proteomes" id="UP000887560">
    <property type="component" value="Unplaced"/>
</dbReference>
<feature type="region of interest" description="Disordered" evidence="1">
    <location>
        <begin position="553"/>
        <end position="635"/>
    </location>
</feature>
<proteinExistence type="predicted"/>
<dbReference type="WBParaSite" id="scf7180000423642.g11438">
    <property type="protein sequence ID" value="scf7180000423642.g11438"/>
    <property type="gene ID" value="scf7180000423642.g11438"/>
</dbReference>
<feature type="compositionally biased region" description="Polar residues" evidence="1">
    <location>
        <begin position="201"/>
        <end position="220"/>
    </location>
</feature>
<dbReference type="CDD" id="cd01217">
    <property type="entry name" value="PTB_CG12581"/>
    <property type="match status" value="1"/>
</dbReference>
<evidence type="ECO:0000259" key="2">
    <source>
        <dbReference type="SMART" id="SM00462"/>
    </source>
</evidence>
<dbReference type="InterPro" id="IPR006020">
    <property type="entry name" value="PTB/PI_dom"/>
</dbReference>
<keyword evidence="3" id="KW-1185">Reference proteome</keyword>
<sequence>MGTLGGTSAASGGGGSPPTPLCRCRVLYIGCAVPTVTKDGLQGIQQPLRERYPASESPEARGIDSWLSVWYNGLLLEYVDGEKRTDSAFFAINSLHYCAAVRYVNMGGFAVEGGGERFIPLDSPFAQTDSPHPPIFAAIFRRTTGVKVLECHGFVCTNEKAANALVRCCFHAYADTMYLKLDEKMPSPGGLKSIREPPPQQIQSRSGTPSSEPNFSEQENGSGIPPPPGPSVIVEGTQEWNDRAISQKTWKRRQQSGEYDGSSLNSSLIKKGGVSGGVYSRERQQQQHEGGILVPYRENGNGVANNNFNNARRTTSHTDCEKSLTYTELRPPVGQLSPADHFEQFGHRPPMPNPFMFGGPISSPPPPPPPHPGLVFIPPGLAPQPPGHFFRQPPPPMHHHSPPHFFPPRPPFPPFPPPPHFGRIAAPPPPFMMRPFFMVMPPHFMGGGGHHHPRPKSPERLGGGPIITETAYDTFPRNNRTTYEEPIYMPSTDNTVPPQASYKPGSFSPELYEHYYETYRQQRTTERKNVMSRTDSDASADYWESGVEANSFRKTRNNAGNITPKAERGQSPVGGNKKNGDGDNGTLTKTRITQQQQQPGPSTSRTELIVNGKARPDTPPADYEVGGGQRATTAH</sequence>
<feature type="compositionally biased region" description="Polar residues" evidence="1">
    <location>
        <begin position="586"/>
        <end position="606"/>
    </location>
</feature>
<dbReference type="AlphaFoldDB" id="A0A915P3K0"/>
<feature type="domain" description="PID" evidence="2">
    <location>
        <begin position="19"/>
        <end position="186"/>
    </location>
</feature>
<dbReference type="PANTHER" id="PTHR21219:SF3">
    <property type="entry name" value="FI19613P1"/>
    <property type="match status" value="1"/>
</dbReference>
<evidence type="ECO:0000313" key="3">
    <source>
        <dbReference type="Proteomes" id="UP000887560"/>
    </source>
</evidence>
<name>A0A915P3K0_9BILA</name>
<dbReference type="SMART" id="SM00462">
    <property type="entry name" value="PTB"/>
    <property type="match status" value="1"/>
</dbReference>
<reference evidence="4" key="1">
    <citation type="submission" date="2022-11" db="UniProtKB">
        <authorList>
            <consortium name="WormBaseParasite"/>
        </authorList>
    </citation>
    <scope>IDENTIFICATION</scope>
</reference>
<protein>
    <submittedName>
        <fullName evidence="4">PID domain-containing protein</fullName>
    </submittedName>
</protein>
<accession>A0A915P3K0</accession>
<organism evidence="3 4">
    <name type="scientific">Meloidogyne floridensis</name>
    <dbReference type="NCBI Taxonomy" id="298350"/>
    <lineage>
        <taxon>Eukaryota</taxon>
        <taxon>Metazoa</taxon>
        <taxon>Ecdysozoa</taxon>
        <taxon>Nematoda</taxon>
        <taxon>Chromadorea</taxon>
        <taxon>Rhabditida</taxon>
        <taxon>Tylenchina</taxon>
        <taxon>Tylenchomorpha</taxon>
        <taxon>Tylenchoidea</taxon>
        <taxon>Meloidogynidae</taxon>
        <taxon>Meloidogyninae</taxon>
        <taxon>Meloidogyne</taxon>
    </lineage>
</organism>
<feature type="region of interest" description="Disordered" evidence="1">
    <location>
        <begin position="188"/>
        <end position="268"/>
    </location>
</feature>
<dbReference type="SUPFAM" id="SSF50729">
    <property type="entry name" value="PH domain-like"/>
    <property type="match status" value="1"/>
</dbReference>
<evidence type="ECO:0000313" key="4">
    <source>
        <dbReference type="WBParaSite" id="scf7180000423642.g11438"/>
    </source>
</evidence>
<feature type="region of interest" description="Disordered" evidence="1">
    <location>
        <begin position="484"/>
        <end position="507"/>
    </location>
</feature>
<evidence type="ECO:0000256" key="1">
    <source>
        <dbReference type="SAM" id="MobiDB-lite"/>
    </source>
</evidence>
<dbReference type="PANTHER" id="PTHR21219">
    <property type="entry name" value="FI19613P1"/>
    <property type="match status" value="1"/>
</dbReference>